<accession>A0A2X2BFR2</accession>
<dbReference type="Proteomes" id="UP000251485">
    <property type="component" value="Unassembled WGS sequence"/>
</dbReference>
<protein>
    <submittedName>
        <fullName evidence="1">Uncharacterized protein</fullName>
    </submittedName>
</protein>
<reference evidence="1 2" key="1">
    <citation type="submission" date="2018-06" db="EMBL/GenBank/DDBJ databases">
        <authorList>
            <consortium name="Pathogen Informatics"/>
            <person name="Doyle S."/>
        </authorList>
    </citation>
    <scope>NUCLEOTIDE SEQUENCE [LARGE SCALE GENOMIC DNA]</scope>
    <source>
        <strain evidence="1 2">NCTC10975</strain>
    </source>
</reference>
<dbReference type="EMBL" id="UAUE01000001">
    <property type="protein sequence ID" value="SPY93753.1"/>
    <property type="molecule type" value="Genomic_DNA"/>
</dbReference>
<dbReference type="RefSeq" id="WP_071233457.1">
    <property type="nucleotide sequence ID" value="NZ_CAXOLR010000013.1"/>
</dbReference>
<name>A0A2X2BFR2_PROMI</name>
<evidence type="ECO:0000313" key="2">
    <source>
        <dbReference type="Proteomes" id="UP000251485"/>
    </source>
</evidence>
<dbReference type="AlphaFoldDB" id="A0A2X2BFR2"/>
<gene>
    <name evidence="1" type="ORF">NCTC10975_00076</name>
</gene>
<evidence type="ECO:0000313" key="1">
    <source>
        <dbReference type="EMBL" id="SPY93753.1"/>
    </source>
</evidence>
<organism evidence="1 2">
    <name type="scientific">Proteus mirabilis</name>
    <dbReference type="NCBI Taxonomy" id="584"/>
    <lineage>
        <taxon>Bacteria</taxon>
        <taxon>Pseudomonadati</taxon>
        <taxon>Pseudomonadota</taxon>
        <taxon>Gammaproteobacteria</taxon>
        <taxon>Enterobacterales</taxon>
        <taxon>Morganellaceae</taxon>
        <taxon>Proteus</taxon>
    </lineage>
</organism>
<sequence length="67" mass="7640">MNLLTHTVTKVLGDPVRHTYKSDDGTENEYYLTPVECDCWGNISNTKVMTNTLEQAKAIKVGYEWES</sequence>
<proteinExistence type="predicted"/>